<gene>
    <name evidence="3" type="ORF">LX81_01408</name>
</gene>
<keyword evidence="4" id="KW-1185">Reference proteome</keyword>
<dbReference type="InterPro" id="IPR000845">
    <property type="entry name" value="Nucleoside_phosphorylase_d"/>
</dbReference>
<accession>A0A2W7NBG6</accession>
<dbReference type="GO" id="GO:0009116">
    <property type="term" value="P:nucleoside metabolic process"/>
    <property type="evidence" value="ECO:0007669"/>
    <property type="project" value="InterPro"/>
</dbReference>
<keyword evidence="1" id="KW-0732">Signal</keyword>
<dbReference type="Gene3D" id="3.40.50.1580">
    <property type="entry name" value="Nucleoside phosphorylase domain"/>
    <property type="match status" value="1"/>
</dbReference>
<comment type="caution">
    <text evidence="3">The sequence shown here is derived from an EMBL/GenBank/DDBJ whole genome shotgun (WGS) entry which is preliminary data.</text>
</comment>
<dbReference type="CDD" id="cd09008">
    <property type="entry name" value="MTAN"/>
    <property type="match status" value="1"/>
</dbReference>
<reference evidence="3 4" key="1">
    <citation type="submission" date="2018-06" db="EMBL/GenBank/DDBJ databases">
        <title>Genomic Encyclopedia of Archaeal and Bacterial Type Strains, Phase II (KMG-II): from individual species to whole genera.</title>
        <authorList>
            <person name="Goeker M."/>
        </authorList>
    </citation>
    <scope>NUCLEOTIDE SEQUENCE [LARGE SCALE GENOMIC DNA]</scope>
    <source>
        <strain evidence="3 4">DSM 22009</strain>
    </source>
</reference>
<evidence type="ECO:0000259" key="2">
    <source>
        <dbReference type="Pfam" id="PF01048"/>
    </source>
</evidence>
<evidence type="ECO:0000256" key="1">
    <source>
        <dbReference type="SAM" id="SignalP"/>
    </source>
</evidence>
<dbReference type="RefSeq" id="WP_111536568.1">
    <property type="nucleotide sequence ID" value="NZ_QKZL01000004.1"/>
</dbReference>
<dbReference type="EMBL" id="QKZL01000004">
    <property type="protein sequence ID" value="PZX17681.1"/>
    <property type="molecule type" value="Genomic_DNA"/>
</dbReference>
<dbReference type="SUPFAM" id="SSF53167">
    <property type="entry name" value="Purine and uridine phosphorylases"/>
    <property type="match status" value="1"/>
</dbReference>
<dbReference type="AlphaFoldDB" id="A0A2W7NBG6"/>
<dbReference type="InterPro" id="IPR035994">
    <property type="entry name" value="Nucleoside_phosphorylase_sf"/>
</dbReference>
<dbReference type="OrthoDB" id="6677713at2"/>
<evidence type="ECO:0000313" key="4">
    <source>
        <dbReference type="Proteomes" id="UP000248916"/>
    </source>
</evidence>
<protein>
    <submittedName>
        <fullName evidence="3">Adenosylhomocysteine nucleosidase</fullName>
    </submittedName>
</protein>
<proteinExistence type="predicted"/>
<dbReference type="Proteomes" id="UP000248916">
    <property type="component" value="Unassembled WGS sequence"/>
</dbReference>
<dbReference type="Pfam" id="PF01048">
    <property type="entry name" value="PNP_UDP_1"/>
    <property type="match status" value="1"/>
</dbReference>
<dbReference type="PANTHER" id="PTHR21234">
    <property type="entry name" value="PURINE NUCLEOSIDE PHOSPHORYLASE"/>
    <property type="match status" value="1"/>
</dbReference>
<sequence length="297" mass="31687">MRALVTALLLAPVPLAAQVIDDTPRIAVMSAFAPEWNVLQQGIEKAETHTINGNDFIAGTLEGKDVLLVLSGVSMVNAAMNTQIALDRFTVDRIVFSGIAGGVDPAYDIGDVIVPARWGEYLDAIMARETADGFEIPPWMSSAYPNLGMRFVRNQTVLREGLSEPESRFWFPVDPDMLGTAQEVAARVVLPDCAEDGSCLEATPEIVVGGNGVSGAAFVDNAELRTWALEAFEARVLDMESAAVAHVAYANDVPFIAFRSLSDLAGGGEGANEMETFMDLAATNSATVMRAFLAALD</sequence>
<evidence type="ECO:0000313" key="3">
    <source>
        <dbReference type="EMBL" id="PZX17681.1"/>
    </source>
</evidence>
<name>A0A2W7NBG6_9RHOB</name>
<organism evidence="3 4">
    <name type="scientific">Palleronia aestuarii</name>
    <dbReference type="NCBI Taxonomy" id="568105"/>
    <lineage>
        <taxon>Bacteria</taxon>
        <taxon>Pseudomonadati</taxon>
        <taxon>Pseudomonadota</taxon>
        <taxon>Alphaproteobacteria</taxon>
        <taxon>Rhodobacterales</taxon>
        <taxon>Roseobacteraceae</taxon>
        <taxon>Palleronia</taxon>
    </lineage>
</organism>
<feature type="signal peptide" evidence="1">
    <location>
        <begin position="1"/>
        <end position="17"/>
    </location>
</feature>
<dbReference type="GO" id="GO:0003824">
    <property type="term" value="F:catalytic activity"/>
    <property type="evidence" value="ECO:0007669"/>
    <property type="project" value="InterPro"/>
</dbReference>
<feature type="domain" description="Nucleoside phosphorylase" evidence="2">
    <location>
        <begin position="25"/>
        <end position="294"/>
    </location>
</feature>
<dbReference type="PANTHER" id="PTHR21234:SF42">
    <property type="entry name" value="PHOSPHORYLASE SUPERFAMILY PROTEIN"/>
    <property type="match status" value="1"/>
</dbReference>
<feature type="chain" id="PRO_5016154678" evidence="1">
    <location>
        <begin position="18"/>
        <end position="297"/>
    </location>
</feature>